<evidence type="ECO:0000313" key="2">
    <source>
        <dbReference type="Proteomes" id="UP000295172"/>
    </source>
</evidence>
<keyword evidence="2" id="KW-1185">Reference proteome</keyword>
<dbReference type="OrthoDB" id="3613165at2"/>
<protein>
    <submittedName>
        <fullName evidence="1">Uncharacterized protein</fullName>
    </submittedName>
</protein>
<dbReference type="Proteomes" id="UP000295172">
    <property type="component" value="Unassembled WGS sequence"/>
</dbReference>
<dbReference type="EMBL" id="SMKR01000026">
    <property type="protein sequence ID" value="TDD28067.1"/>
    <property type="molecule type" value="Genomic_DNA"/>
</dbReference>
<evidence type="ECO:0000313" key="1">
    <source>
        <dbReference type="EMBL" id="TDD28067.1"/>
    </source>
</evidence>
<sequence>MASVRWTPVHQAWWRLAYRRVVLSSFRTVPLYREKWALAGRTEPVLVLGRYGESDGAIHVTEATRRLADLVPLAGGTEHPDPQRGACNVLAMDGGGAREVLHDPALGDLGTRRDCGAWHLDWPRVYARETKAGPAFTLLRQSSPRFVDILIDEPVGKRVVQCRSHGTPAVTR</sequence>
<organism evidence="1 2">
    <name type="scientific">Kribbella turkmenica</name>
    <dbReference type="NCBI Taxonomy" id="2530375"/>
    <lineage>
        <taxon>Bacteria</taxon>
        <taxon>Bacillati</taxon>
        <taxon>Actinomycetota</taxon>
        <taxon>Actinomycetes</taxon>
        <taxon>Propionibacteriales</taxon>
        <taxon>Kribbellaceae</taxon>
        <taxon>Kribbella</taxon>
    </lineage>
</organism>
<reference evidence="1 2" key="1">
    <citation type="submission" date="2019-02" db="EMBL/GenBank/DDBJ databases">
        <title>Draft genome sequences of novel Actinobacteria.</title>
        <authorList>
            <person name="Sahin N."/>
            <person name="Ay H."/>
            <person name="Saygin H."/>
        </authorList>
    </citation>
    <scope>NUCLEOTIDE SEQUENCE [LARGE SCALE GENOMIC DNA]</scope>
    <source>
        <strain evidence="1 2">16K104</strain>
    </source>
</reference>
<accession>A0A4V2YGR3</accession>
<proteinExistence type="predicted"/>
<comment type="caution">
    <text evidence="1">The sequence shown here is derived from an EMBL/GenBank/DDBJ whole genome shotgun (WGS) entry which is preliminary data.</text>
</comment>
<dbReference type="AlphaFoldDB" id="A0A4V2YGR3"/>
<name>A0A4V2YGR3_9ACTN</name>
<gene>
    <name evidence="1" type="ORF">E1218_08485</name>
</gene>